<name>A0AAD2G6X9_9STRA</name>
<dbReference type="PANTHER" id="PTHR12029">
    <property type="entry name" value="RNA METHYLTRANSFERASE"/>
    <property type="match status" value="1"/>
</dbReference>
<feature type="domain" description="tRNA/rRNA methyltransferase SpoU type" evidence="3">
    <location>
        <begin position="1470"/>
        <end position="1612"/>
    </location>
</feature>
<dbReference type="GO" id="GO:0003723">
    <property type="term" value="F:RNA binding"/>
    <property type="evidence" value="ECO:0007669"/>
    <property type="project" value="InterPro"/>
</dbReference>
<organism evidence="4 5">
    <name type="scientific">Cylindrotheca closterium</name>
    <dbReference type="NCBI Taxonomy" id="2856"/>
    <lineage>
        <taxon>Eukaryota</taxon>
        <taxon>Sar</taxon>
        <taxon>Stramenopiles</taxon>
        <taxon>Ochrophyta</taxon>
        <taxon>Bacillariophyta</taxon>
        <taxon>Bacillariophyceae</taxon>
        <taxon>Bacillariophycidae</taxon>
        <taxon>Bacillariales</taxon>
        <taxon>Bacillariaceae</taxon>
        <taxon>Cylindrotheca</taxon>
    </lineage>
</organism>
<keyword evidence="5" id="KW-1185">Reference proteome</keyword>
<dbReference type="EMBL" id="CAKOGP040002091">
    <property type="protein sequence ID" value="CAJ1961861.1"/>
    <property type="molecule type" value="Genomic_DNA"/>
</dbReference>
<dbReference type="InterPro" id="IPR029028">
    <property type="entry name" value="Alpha/beta_knot_MTases"/>
</dbReference>
<dbReference type="InterPro" id="IPR045330">
    <property type="entry name" value="TRM3/TARBP1"/>
</dbReference>
<keyword evidence="1" id="KW-0489">Methyltransferase</keyword>
<gene>
    <name evidence="4" type="ORF">CYCCA115_LOCUS19410</name>
</gene>
<dbReference type="GO" id="GO:0016423">
    <property type="term" value="F:tRNA (guanine) methyltransferase activity"/>
    <property type="evidence" value="ECO:0007669"/>
    <property type="project" value="InterPro"/>
</dbReference>
<evidence type="ECO:0000259" key="3">
    <source>
        <dbReference type="Pfam" id="PF00588"/>
    </source>
</evidence>
<dbReference type="InterPro" id="IPR001537">
    <property type="entry name" value="SpoU_MeTrfase"/>
</dbReference>
<evidence type="ECO:0000313" key="4">
    <source>
        <dbReference type="EMBL" id="CAJ1961861.1"/>
    </source>
</evidence>
<comment type="caution">
    <text evidence="4">The sequence shown here is derived from an EMBL/GenBank/DDBJ whole genome shotgun (WGS) entry which is preliminary data.</text>
</comment>
<protein>
    <recommendedName>
        <fullName evidence="3">tRNA/rRNA methyltransferase SpoU type domain-containing protein</fullName>
    </recommendedName>
</protein>
<keyword evidence="2" id="KW-0808">Transferase</keyword>
<dbReference type="SUPFAM" id="SSF75217">
    <property type="entry name" value="alpha/beta knot"/>
    <property type="match status" value="1"/>
</dbReference>
<accession>A0AAD2G6X9</accession>
<reference evidence="4" key="1">
    <citation type="submission" date="2023-08" db="EMBL/GenBank/DDBJ databases">
        <authorList>
            <person name="Audoor S."/>
            <person name="Bilcke G."/>
        </authorList>
    </citation>
    <scope>NUCLEOTIDE SEQUENCE</scope>
</reference>
<sequence>MPPSLASLHALCKANIHNGSLSLRQLKLVHQTLLESSFSEAKRDAKSWKSIQSPSSLSPIIDAICGEEDGSVCREIIESGSEDCERLFVVQFLKLHLNFGDFIRCVLVPYLVEKNDFSEDLVVTLLDLLEEDSDISSDAIDALKVPHPITGRIAVTLLKQRGDYVPLIEVFHEKVLYALKEAMHSPEQSTPMISTLSKDLLPVLTESSDDGTPTVLSSLHRPLINDLWKTMFAVEFSPSKELRQTLLVVTTILCPLLPYLVNCEVPKIGGDAGLQEPASEPQLWFLVYTCFEQGKSLLDGDTASSSVLRKRALYLLNIIASSDSWKKFCMCAETLEMETEQHLIDQIWDTVDELIAKIEEPHETGQYTELSWRWMSLLYSRALSTDQTTVRKLGLYRLLKVPSENEAAEASKKRAGKKKSHQIIVRKSSIRRSMLGMTPEFVLRTLLPSWNSLRTSVGYNVHLGTSSKKVDKEDMIPLMTDWLQDYIDTLDAINAKAFWSGIWSWSLIKNFHIKNIVTIYESLAKKLSTSTLVVPADNEALLSLSETMLSQFADGACVVTYQKRLLLALATMLSHCTSSDDRSQKYAPMTMLKILALFSVDYFSLDTEDWKIEDEELLTALKTWILQLDADITTVGAAVASAFVRGDLMNVKESWDPTFGSTTEERELGWAITLLCTLAAKNSKSSTTGQLLWPAINKGLSSTSEAILTKGHVKARDVSRALILLEYGCRLREISGTGNGDLVVDSTTQQLMPPPANIEKLLSFAVDFISHHLRVLLSAEALCDPSEPIKPKRVLSTCISLVSQMRVLNQSYMSSNVIPNAVNDSFATSHKELNQTSGNDIQRSMLCASIYAALSTGVDPGHNEYISLCRLLLSQELTEGATGEWTYIAQAIMQYAKWASISCILPLLQASMENASSETCEEAQALLHDILEAAFAAAPRTATYACLPLFNSILLASKNWVNNRAAESEEAEKLYVEKLKRIVDALLALMKKSHTSQETMDMLNETCAFIFHPKLLNEEESRIQKSARCPTPVRDAFRKLVKMAGTMRSHILKAALCRITVSWLGTDETRLGQNAIPYREDIVKLLLHKEQKIEESAKNQSMVTNTDGVMTIPAATNELSVGRAFILVFLSKLPSVDNGLDKRVLHELLHPIILELLKETAPTKSSAKNLIMKGTTAYCLKMRGWQALCNLSRFVTEEIASEVSQKVYGMMPEHIHGQVRYFIEIFTIQCAKSHPYVFGSTFLKEISRRDLTLQHVSSLMIIAGNWVVGRYKIDYFDLKHENRQRLQELLAAIIPWLSSTQGFSRAIAQLLVHKLTPLCVDVSNMESITTSDEDWFPRLIYRFLDENREMQRLRKKQGGFFERYSVEEMCTPEGVLGIPVDEGDEADPLHLVDAMKDILKNIYSEAHADDAPAWKQIENIVKAEQSTEGENDTEVNFQRKIIPLDSLNLAMEDVRQKRIRNTVGNPKQQLIVCASLVDKVPNLGGLARTSEIFAADRLVVPDISVTKMDNFKSLSVGAGEWIDIEEVKEEDLLSWLLAKKSKGYFVFGLEQTSSSMSLTDMKFPDQPTVLLLGKEKEGIPVEYLQAVDQCVEIPQMGVIRSLNVHVSGALAIWEHTKQRKLKS</sequence>
<dbReference type="PANTHER" id="PTHR12029:SF11">
    <property type="entry name" value="METHYLTRANSFERASE TARBP1-RELATED"/>
    <property type="match status" value="1"/>
</dbReference>
<dbReference type="GO" id="GO:0030488">
    <property type="term" value="P:tRNA methylation"/>
    <property type="evidence" value="ECO:0007669"/>
    <property type="project" value="InterPro"/>
</dbReference>
<dbReference type="Gene3D" id="3.40.1280.10">
    <property type="match status" value="1"/>
</dbReference>
<evidence type="ECO:0000313" key="5">
    <source>
        <dbReference type="Proteomes" id="UP001295423"/>
    </source>
</evidence>
<dbReference type="Pfam" id="PF00588">
    <property type="entry name" value="SpoU_methylase"/>
    <property type="match status" value="1"/>
</dbReference>
<evidence type="ECO:0000256" key="1">
    <source>
        <dbReference type="ARBA" id="ARBA00022603"/>
    </source>
</evidence>
<dbReference type="InterPro" id="IPR044748">
    <property type="entry name" value="Trm3/TARBP1_C"/>
</dbReference>
<evidence type="ECO:0000256" key="2">
    <source>
        <dbReference type="ARBA" id="ARBA00022679"/>
    </source>
</evidence>
<dbReference type="Proteomes" id="UP001295423">
    <property type="component" value="Unassembled WGS sequence"/>
</dbReference>
<dbReference type="CDD" id="cd18091">
    <property type="entry name" value="SpoU-like_TRM3-like"/>
    <property type="match status" value="1"/>
</dbReference>
<proteinExistence type="predicted"/>
<dbReference type="InterPro" id="IPR029026">
    <property type="entry name" value="tRNA_m1G_MTases_N"/>
</dbReference>